<evidence type="ECO:0000313" key="2">
    <source>
        <dbReference type="EMBL" id="QJA84452.1"/>
    </source>
</evidence>
<evidence type="ECO:0000313" key="1">
    <source>
        <dbReference type="EMBL" id="QJA67687.1"/>
    </source>
</evidence>
<sequence length="260" mass="28945">MTLDIKKEFADIRALYESQAQQKSFNALIYGDFGTGKTNLTVTCRLPVHIDSFDPGGVKTVRDEIKAGKVLADVRYEVEDPMKPTAFRLWDTEYARRKRDGYFAQIGTYIIDSATTWASAAMDVILQKAGRLGGPPFQQDYLPAMSMIENAIKDITTLPCDVILTAHLDVDKDEATGRLFVGPLFVGKLKQRIPLLFDELYCAQTKNTSAGTVYSLLTRSDGIFKARTRLGKGGIFEANEKPDIKVLLKKAGYPTDDKPF</sequence>
<dbReference type="EMBL" id="MT141574">
    <property type="protein sequence ID" value="QJA67687.1"/>
    <property type="molecule type" value="Genomic_DNA"/>
</dbReference>
<accession>A0A6M3JFQ9</accession>
<dbReference type="AlphaFoldDB" id="A0A6M3JFQ9"/>
<reference evidence="1" key="1">
    <citation type="submission" date="2020-03" db="EMBL/GenBank/DDBJ databases">
        <title>The deep terrestrial virosphere.</title>
        <authorList>
            <person name="Holmfeldt K."/>
            <person name="Nilsson E."/>
            <person name="Simone D."/>
            <person name="Lopez-Fernandez M."/>
            <person name="Wu X."/>
            <person name="de Brujin I."/>
            <person name="Lundin D."/>
            <person name="Andersson A."/>
            <person name="Bertilsson S."/>
            <person name="Dopson M."/>
        </authorList>
    </citation>
    <scope>NUCLEOTIDE SEQUENCE</scope>
    <source>
        <strain evidence="2">MM415A00192</strain>
        <strain evidence="1">MM415B00178</strain>
    </source>
</reference>
<organism evidence="1">
    <name type="scientific">viral metagenome</name>
    <dbReference type="NCBI Taxonomy" id="1070528"/>
    <lineage>
        <taxon>unclassified sequences</taxon>
        <taxon>metagenomes</taxon>
        <taxon>organismal metagenomes</taxon>
    </lineage>
</organism>
<gene>
    <name evidence="2" type="ORF">MM415A00192_0061</name>
    <name evidence="1" type="ORF">MM415B00178_0069</name>
</gene>
<dbReference type="Pfam" id="PF13479">
    <property type="entry name" value="AAA_24"/>
    <property type="match status" value="1"/>
</dbReference>
<dbReference type="EMBL" id="MT142529">
    <property type="protein sequence ID" value="QJA84452.1"/>
    <property type="molecule type" value="Genomic_DNA"/>
</dbReference>
<protein>
    <submittedName>
        <fullName evidence="1">Putative ATPase domain containing protein</fullName>
    </submittedName>
</protein>
<proteinExistence type="predicted"/>
<name>A0A6M3JFQ9_9ZZZZ</name>